<evidence type="ECO:0000256" key="8">
    <source>
        <dbReference type="ARBA" id="ARBA00023136"/>
    </source>
</evidence>
<dbReference type="HOGENOM" id="CLU_1031818_0_0_1"/>
<dbReference type="GO" id="GO:0005789">
    <property type="term" value="C:endoplasmic reticulum membrane"/>
    <property type="evidence" value="ECO:0007669"/>
    <property type="project" value="UniProtKB-SubCell"/>
</dbReference>
<feature type="transmembrane region" description="Helical" evidence="13">
    <location>
        <begin position="43"/>
        <end position="63"/>
    </location>
</feature>
<keyword evidence="8 13" id="KW-0472">Membrane</keyword>
<organism evidence="15 16">
    <name type="scientific">Tetranychus urticae</name>
    <name type="common">Two-spotted spider mite</name>
    <dbReference type="NCBI Taxonomy" id="32264"/>
    <lineage>
        <taxon>Eukaryota</taxon>
        <taxon>Metazoa</taxon>
        <taxon>Ecdysozoa</taxon>
        <taxon>Arthropoda</taxon>
        <taxon>Chelicerata</taxon>
        <taxon>Arachnida</taxon>
        <taxon>Acari</taxon>
        <taxon>Acariformes</taxon>
        <taxon>Trombidiformes</taxon>
        <taxon>Prostigmata</taxon>
        <taxon>Eleutherengona</taxon>
        <taxon>Raphignathae</taxon>
        <taxon>Tetranychoidea</taxon>
        <taxon>Tetranychidae</taxon>
        <taxon>Tetranychus</taxon>
    </lineage>
</organism>
<evidence type="ECO:0000256" key="5">
    <source>
        <dbReference type="ARBA" id="ARBA00022801"/>
    </source>
</evidence>
<keyword evidence="16" id="KW-1185">Reference proteome</keyword>
<feature type="domain" description="CAAX prenyl protease 2/Lysostaphin resistance protein A-like" evidence="14">
    <location>
        <begin position="122"/>
        <end position="219"/>
    </location>
</feature>
<evidence type="ECO:0000256" key="7">
    <source>
        <dbReference type="ARBA" id="ARBA00022989"/>
    </source>
</evidence>
<feature type="transmembrane region" description="Helical" evidence="13">
    <location>
        <begin position="6"/>
        <end position="31"/>
    </location>
</feature>
<comment type="similarity">
    <text evidence="2">Belongs to the peptidase U48 family.</text>
</comment>
<dbReference type="Pfam" id="PF02517">
    <property type="entry name" value="Rce1-like"/>
    <property type="match status" value="1"/>
</dbReference>
<accession>T1KK04</accession>
<evidence type="ECO:0000256" key="13">
    <source>
        <dbReference type="SAM" id="Phobius"/>
    </source>
</evidence>
<evidence type="ECO:0000256" key="1">
    <source>
        <dbReference type="ARBA" id="ARBA00004477"/>
    </source>
</evidence>
<evidence type="ECO:0000256" key="9">
    <source>
        <dbReference type="ARBA" id="ARBA00032607"/>
    </source>
</evidence>
<evidence type="ECO:0000259" key="14">
    <source>
        <dbReference type="Pfam" id="PF02517"/>
    </source>
</evidence>
<dbReference type="EnsemblMetazoa" id="tetur13g01910.1">
    <property type="protein sequence ID" value="tetur13g01910.1"/>
    <property type="gene ID" value="tetur13g01910"/>
</dbReference>
<reference evidence="15" key="2">
    <citation type="submission" date="2015-06" db="UniProtKB">
        <authorList>
            <consortium name="EnsemblMetazoa"/>
        </authorList>
    </citation>
    <scope>IDENTIFICATION</scope>
</reference>
<feature type="transmembrane region" description="Helical" evidence="13">
    <location>
        <begin position="231"/>
        <end position="251"/>
    </location>
</feature>
<evidence type="ECO:0000256" key="3">
    <source>
        <dbReference type="ARBA" id="ARBA00022670"/>
    </source>
</evidence>
<feature type="transmembrane region" description="Helical" evidence="13">
    <location>
        <begin position="182"/>
        <end position="201"/>
    </location>
</feature>
<dbReference type="eggNOG" id="KOG4130">
    <property type="taxonomic scope" value="Eukaryota"/>
</dbReference>
<keyword evidence="6" id="KW-0256">Endoplasmic reticulum</keyword>
<dbReference type="PANTHER" id="PTHR13046">
    <property type="entry name" value="PROTEASE U48 CAAX PRENYL PROTEASE RCE1"/>
    <property type="match status" value="1"/>
</dbReference>
<dbReference type="InterPro" id="IPR039731">
    <property type="entry name" value="Rce1"/>
</dbReference>
<keyword evidence="5" id="KW-0378">Hydrolase</keyword>
<name>T1KK04_TETUR</name>
<evidence type="ECO:0000256" key="10">
    <source>
        <dbReference type="ARBA" id="ARBA00047280"/>
    </source>
</evidence>
<keyword evidence="4 13" id="KW-0812">Transmembrane</keyword>
<dbReference type="AlphaFoldDB" id="T1KK04"/>
<evidence type="ECO:0000256" key="12">
    <source>
        <dbReference type="ARBA" id="ARBA00049763"/>
    </source>
</evidence>
<dbReference type="GO" id="GO:0004222">
    <property type="term" value="F:metalloendopeptidase activity"/>
    <property type="evidence" value="ECO:0007669"/>
    <property type="project" value="InterPro"/>
</dbReference>
<evidence type="ECO:0000313" key="16">
    <source>
        <dbReference type="Proteomes" id="UP000015104"/>
    </source>
</evidence>
<dbReference type="EC" id="3.4.26.1" evidence="11"/>
<feature type="transmembrane region" description="Helical" evidence="13">
    <location>
        <begin position="83"/>
        <end position="99"/>
    </location>
</feature>
<comment type="catalytic activity">
    <reaction evidence="10">
        <text>Hydrolyzes the peptide bond -P2-(S-farnesyl or geranylgeranyl)C-P1'-P2'-P3'-COOH where P1' and P2' are amino acids with aliphatic sidechains and P3' is any C-terminal residue.</text>
        <dbReference type="EC" id="3.4.26.1"/>
    </reaction>
</comment>
<evidence type="ECO:0000313" key="15">
    <source>
        <dbReference type="EnsemblMetazoa" id="tetur13g01910.1"/>
    </source>
</evidence>
<evidence type="ECO:0000256" key="4">
    <source>
        <dbReference type="ARBA" id="ARBA00022692"/>
    </source>
</evidence>
<dbReference type="STRING" id="32264.T1KK04"/>
<evidence type="ECO:0000256" key="6">
    <source>
        <dbReference type="ARBA" id="ARBA00022824"/>
    </source>
</evidence>
<evidence type="ECO:0000256" key="11">
    <source>
        <dbReference type="ARBA" id="ARBA00049729"/>
    </source>
</evidence>
<keyword evidence="7 13" id="KW-1133">Transmembrane helix</keyword>
<dbReference type="Proteomes" id="UP000015104">
    <property type="component" value="Unassembled WGS sequence"/>
</dbReference>
<feature type="transmembrane region" description="Helical" evidence="13">
    <location>
        <begin position="141"/>
        <end position="162"/>
    </location>
</feature>
<reference evidence="16" key="1">
    <citation type="submission" date="2011-08" db="EMBL/GenBank/DDBJ databases">
        <authorList>
            <person name="Rombauts S."/>
        </authorList>
    </citation>
    <scope>NUCLEOTIDE SEQUENCE</scope>
    <source>
        <strain evidence="16">London</strain>
    </source>
</reference>
<dbReference type="PANTHER" id="PTHR13046:SF0">
    <property type="entry name" value="CAAX PRENYL PROTEASE 2"/>
    <property type="match status" value="1"/>
</dbReference>
<dbReference type="EMBL" id="CAEY01000170">
    <property type="status" value="NOT_ANNOTATED_CDS"/>
    <property type="molecule type" value="Genomic_DNA"/>
</dbReference>
<dbReference type="InterPro" id="IPR003675">
    <property type="entry name" value="Rce1/LyrA-like_dom"/>
</dbReference>
<sequence length="265" mass="30030">MVEPYPLLAAGIAVAISVFTITLIYGFSWGIPRHTTTGIRLRLFGMAGSALLSTLFLHLGGFITACELIPSIEYSFELFLETMLLPLGITIILLTGPIVDRAMSKSVFTAPSHYQVHEKFRSYIAAPVIEEYLYRFLLSSLLLKSFSVEYTILIQAILFSLSHAHHHYMALLRSGSCDWSQLGVHTLSTFLFGLYSGFLYVRCKSIVCLSLIHGFCNWINVPRFSRLWSKFYKTFATFFGLMSATVLLYFFGNDYTRYRALIPCK</sequence>
<evidence type="ECO:0000256" key="2">
    <source>
        <dbReference type="ARBA" id="ARBA00006897"/>
    </source>
</evidence>
<proteinExistence type="inferred from homology"/>
<comment type="subcellular location">
    <subcellularLocation>
        <location evidence="1">Endoplasmic reticulum membrane</location>
        <topology evidence="1">Multi-pass membrane protein</topology>
    </subcellularLocation>
</comment>
<protein>
    <recommendedName>
        <fullName evidence="12">CAAX prenyl protease 2</fullName>
        <ecNumber evidence="11">3.4.26.1</ecNumber>
    </recommendedName>
    <alternativeName>
        <fullName evidence="9">Farnesylated proteins-converting enzyme 2</fullName>
    </alternativeName>
</protein>
<keyword evidence="3" id="KW-0645">Protease</keyword>
<dbReference type="GO" id="GO:0071586">
    <property type="term" value="P:CAAX-box protein processing"/>
    <property type="evidence" value="ECO:0007669"/>
    <property type="project" value="InterPro"/>
</dbReference>